<accession>A0ACB6RVP3</accession>
<proteinExistence type="predicted"/>
<protein>
    <submittedName>
        <fullName evidence="1">Uncharacterized protein</fullName>
    </submittedName>
</protein>
<organism evidence="1 2">
    <name type="scientific">Macroventuria anomochaeta</name>
    <dbReference type="NCBI Taxonomy" id="301207"/>
    <lineage>
        <taxon>Eukaryota</taxon>
        <taxon>Fungi</taxon>
        <taxon>Dikarya</taxon>
        <taxon>Ascomycota</taxon>
        <taxon>Pezizomycotina</taxon>
        <taxon>Dothideomycetes</taxon>
        <taxon>Pleosporomycetidae</taxon>
        <taxon>Pleosporales</taxon>
        <taxon>Pleosporineae</taxon>
        <taxon>Didymellaceae</taxon>
        <taxon>Macroventuria</taxon>
    </lineage>
</organism>
<evidence type="ECO:0000313" key="1">
    <source>
        <dbReference type="EMBL" id="KAF2626075.1"/>
    </source>
</evidence>
<reference evidence="1" key="1">
    <citation type="journal article" date="2020" name="Stud. Mycol.">
        <title>101 Dothideomycetes genomes: a test case for predicting lifestyles and emergence of pathogens.</title>
        <authorList>
            <person name="Haridas S."/>
            <person name="Albert R."/>
            <person name="Binder M."/>
            <person name="Bloem J."/>
            <person name="Labutti K."/>
            <person name="Salamov A."/>
            <person name="Andreopoulos B."/>
            <person name="Baker S."/>
            <person name="Barry K."/>
            <person name="Bills G."/>
            <person name="Bluhm B."/>
            <person name="Cannon C."/>
            <person name="Castanera R."/>
            <person name="Culley D."/>
            <person name="Daum C."/>
            <person name="Ezra D."/>
            <person name="Gonzalez J."/>
            <person name="Henrissat B."/>
            <person name="Kuo A."/>
            <person name="Liang C."/>
            <person name="Lipzen A."/>
            <person name="Lutzoni F."/>
            <person name="Magnuson J."/>
            <person name="Mondo S."/>
            <person name="Nolan M."/>
            <person name="Ohm R."/>
            <person name="Pangilinan J."/>
            <person name="Park H.-J."/>
            <person name="Ramirez L."/>
            <person name="Alfaro M."/>
            <person name="Sun H."/>
            <person name="Tritt A."/>
            <person name="Yoshinaga Y."/>
            <person name="Zwiers L.-H."/>
            <person name="Turgeon B."/>
            <person name="Goodwin S."/>
            <person name="Spatafora J."/>
            <person name="Crous P."/>
            <person name="Grigoriev I."/>
        </authorList>
    </citation>
    <scope>NUCLEOTIDE SEQUENCE</scope>
    <source>
        <strain evidence="1">CBS 525.71</strain>
    </source>
</reference>
<dbReference type="Proteomes" id="UP000799754">
    <property type="component" value="Unassembled WGS sequence"/>
</dbReference>
<dbReference type="EMBL" id="MU006722">
    <property type="protein sequence ID" value="KAF2626075.1"/>
    <property type="molecule type" value="Genomic_DNA"/>
</dbReference>
<evidence type="ECO:0000313" key="2">
    <source>
        <dbReference type="Proteomes" id="UP000799754"/>
    </source>
</evidence>
<comment type="caution">
    <text evidence="1">The sequence shown here is derived from an EMBL/GenBank/DDBJ whole genome shotgun (WGS) entry which is preliminary data.</text>
</comment>
<gene>
    <name evidence="1" type="ORF">BU25DRAFT_440835</name>
</gene>
<sequence length="164" mass="18651">MSEALMSEGSSIVDRICNSNSTSGPRRHIYLDAHISSTFLTPTKTLQDLLADTQILTRRRRYCLALTLASSYLQLGATPWLNTQLRKDNIIFLQDQTNPDTTILNHPYLRCEIFGDVSNQPSRRVGEEAGLEFAEPIDWKDLLQHVIVPLDTLHKQVSQKPWSM</sequence>
<keyword evidence="2" id="KW-1185">Reference proteome</keyword>
<name>A0ACB6RVP3_9PLEO</name>